<evidence type="ECO:0000313" key="3">
    <source>
        <dbReference type="EMBL" id="MFD0691886.1"/>
    </source>
</evidence>
<keyword evidence="2" id="KW-0812">Transmembrane</keyword>
<keyword evidence="2" id="KW-1133">Transmembrane helix</keyword>
<dbReference type="Proteomes" id="UP001597063">
    <property type="component" value="Unassembled WGS sequence"/>
</dbReference>
<protein>
    <submittedName>
        <fullName evidence="3">DUF4190 domain-containing protein</fullName>
    </submittedName>
</protein>
<organism evidence="3 4">
    <name type="scientific">Actinomadura fibrosa</name>
    <dbReference type="NCBI Taxonomy" id="111802"/>
    <lineage>
        <taxon>Bacteria</taxon>
        <taxon>Bacillati</taxon>
        <taxon>Actinomycetota</taxon>
        <taxon>Actinomycetes</taxon>
        <taxon>Streptosporangiales</taxon>
        <taxon>Thermomonosporaceae</taxon>
        <taxon>Actinomadura</taxon>
    </lineage>
</organism>
<dbReference type="RefSeq" id="WP_131764052.1">
    <property type="nucleotide sequence ID" value="NZ_CAACUY010000477.1"/>
</dbReference>
<proteinExistence type="predicted"/>
<feature type="region of interest" description="Disordered" evidence="1">
    <location>
        <begin position="1"/>
        <end position="33"/>
    </location>
</feature>
<dbReference type="EMBL" id="JBHTGP010000033">
    <property type="protein sequence ID" value="MFD0691886.1"/>
    <property type="molecule type" value="Genomic_DNA"/>
</dbReference>
<accession>A0ABW2Y6F3</accession>
<evidence type="ECO:0000313" key="4">
    <source>
        <dbReference type="Proteomes" id="UP001597063"/>
    </source>
</evidence>
<feature type="transmembrane region" description="Helical" evidence="2">
    <location>
        <begin position="65"/>
        <end position="95"/>
    </location>
</feature>
<keyword evidence="2" id="KW-0472">Membrane</keyword>
<feature type="transmembrane region" description="Helical" evidence="2">
    <location>
        <begin position="107"/>
        <end position="132"/>
    </location>
</feature>
<reference evidence="4" key="1">
    <citation type="journal article" date="2019" name="Int. J. Syst. Evol. Microbiol.">
        <title>The Global Catalogue of Microorganisms (GCM) 10K type strain sequencing project: providing services to taxonomists for standard genome sequencing and annotation.</title>
        <authorList>
            <consortium name="The Broad Institute Genomics Platform"/>
            <consortium name="The Broad Institute Genome Sequencing Center for Infectious Disease"/>
            <person name="Wu L."/>
            <person name="Ma J."/>
        </authorList>
    </citation>
    <scope>NUCLEOTIDE SEQUENCE [LARGE SCALE GENOMIC DNA]</scope>
    <source>
        <strain evidence="4">JCM 9371</strain>
    </source>
</reference>
<comment type="caution">
    <text evidence="3">The sequence shown here is derived from an EMBL/GenBank/DDBJ whole genome shotgun (WGS) entry which is preliminary data.</text>
</comment>
<gene>
    <name evidence="3" type="ORF">ACFQZM_45860</name>
</gene>
<evidence type="ECO:0000256" key="2">
    <source>
        <dbReference type="SAM" id="Phobius"/>
    </source>
</evidence>
<sequence length="146" mass="15052">MSGYGGRPPSGWDDPYGASQGWDPNGAYGRPGGDPYGMPPPGYGYGYGYGPPGVPHAPSSNGSTIAALVCNIVGIVLCCNILAIPGVITAAIAMGRVQTDPRSARKLTIWSWCLFAASVVLGIVFLIIYIVVIANSEPDYGTTSGV</sequence>
<keyword evidence="4" id="KW-1185">Reference proteome</keyword>
<evidence type="ECO:0000256" key="1">
    <source>
        <dbReference type="SAM" id="MobiDB-lite"/>
    </source>
</evidence>
<name>A0ABW2Y6F3_9ACTN</name>